<dbReference type="SUPFAM" id="SSF52172">
    <property type="entry name" value="CheY-like"/>
    <property type="match status" value="1"/>
</dbReference>
<evidence type="ECO:0000259" key="3">
    <source>
        <dbReference type="PROSITE" id="PS50110"/>
    </source>
</evidence>
<reference evidence="4 5" key="1">
    <citation type="submission" date="2022-04" db="EMBL/GenBank/DDBJ databases">
        <title>Positive selection, recombination, and allopatry shape intraspecific diversity of widespread and dominant cyanobacteria.</title>
        <authorList>
            <person name="Wei J."/>
            <person name="Shu W."/>
            <person name="Hu C."/>
        </authorList>
    </citation>
    <scope>NUCLEOTIDE SEQUENCE [LARGE SCALE GENOMIC DNA]</scope>
    <source>
        <strain evidence="4 5">DQ-A4</strain>
    </source>
</reference>
<dbReference type="InterPro" id="IPR050595">
    <property type="entry name" value="Bact_response_regulator"/>
</dbReference>
<dbReference type="Proteomes" id="UP001482513">
    <property type="component" value="Unassembled WGS sequence"/>
</dbReference>
<dbReference type="RefSeq" id="WP_190702801.1">
    <property type="nucleotide sequence ID" value="NZ_JAMPKX010000004.1"/>
</dbReference>
<keyword evidence="1 2" id="KW-0597">Phosphoprotein</keyword>
<proteinExistence type="predicted"/>
<dbReference type="PANTHER" id="PTHR44591:SF3">
    <property type="entry name" value="RESPONSE REGULATORY DOMAIN-CONTAINING PROTEIN"/>
    <property type="match status" value="1"/>
</dbReference>
<feature type="modified residue" description="4-aspartylphosphate" evidence="2">
    <location>
        <position position="63"/>
    </location>
</feature>
<sequence length="136" mass="15166">MVTSPSSTADGQLRIVVVEDDRGNRLFFADYLTYSGFRVLALPHGLDLQQHLKEFQPHLLLLDLGLPEIDGYTLLQQLRSSAPWQNLPVIVVSGYAFAEDQQRALALGAQQYLVKPIALQQLTQAIHTVVRSPQSE</sequence>
<evidence type="ECO:0000313" key="5">
    <source>
        <dbReference type="Proteomes" id="UP001482513"/>
    </source>
</evidence>
<evidence type="ECO:0000256" key="1">
    <source>
        <dbReference type="ARBA" id="ARBA00022553"/>
    </source>
</evidence>
<dbReference type="Pfam" id="PF00072">
    <property type="entry name" value="Response_reg"/>
    <property type="match status" value="1"/>
</dbReference>
<protein>
    <submittedName>
        <fullName evidence="4">Response regulator</fullName>
    </submittedName>
</protein>
<keyword evidence="5" id="KW-1185">Reference proteome</keyword>
<dbReference type="InterPro" id="IPR011006">
    <property type="entry name" value="CheY-like_superfamily"/>
</dbReference>
<dbReference type="PANTHER" id="PTHR44591">
    <property type="entry name" value="STRESS RESPONSE REGULATOR PROTEIN 1"/>
    <property type="match status" value="1"/>
</dbReference>
<comment type="caution">
    <text evidence="4">The sequence shown here is derived from an EMBL/GenBank/DDBJ whole genome shotgun (WGS) entry which is preliminary data.</text>
</comment>
<dbReference type="InterPro" id="IPR001789">
    <property type="entry name" value="Sig_transdc_resp-reg_receiver"/>
</dbReference>
<dbReference type="PROSITE" id="PS50110">
    <property type="entry name" value="RESPONSE_REGULATORY"/>
    <property type="match status" value="1"/>
</dbReference>
<gene>
    <name evidence="4" type="ORF">NC992_12025</name>
</gene>
<evidence type="ECO:0000313" key="4">
    <source>
        <dbReference type="EMBL" id="MEP0947601.1"/>
    </source>
</evidence>
<dbReference type="SMART" id="SM00448">
    <property type="entry name" value="REC"/>
    <property type="match status" value="1"/>
</dbReference>
<evidence type="ECO:0000256" key="2">
    <source>
        <dbReference type="PROSITE-ProRule" id="PRU00169"/>
    </source>
</evidence>
<feature type="domain" description="Response regulatory" evidence="3">
    <location>
        <begin position="14"/>
        <end position="130"/>
    </location>
</feature>
<accession>A0ABV0K4A4</accession>
<organism evidence="4 5">
    <name type="scientific">Leptolyngbya subtilissima DQ-A4</name>
    <dbReference type="NCBI Taxonomy" id="2933933"/>
    <lineage>
        <taxon>Bacteria</taxon>
        <taxon>Bacillati</taxon>
        <taxon>Cyanobacteriota</taxon>
        <taxon>Cyanophyceae</taxon>
        <taxon>Leptolyngbyales</taxon>
        <taxon>Leptolyngbyaceae</taxon>
        <taxon>Leptolyngbya group</taxon>
        <taxon>Leptolyngbya</taxon>
    </lineage>
</organism>
<name>A0ABV0K4A4_9CYAN</name>
<dbReference type="EMBL" id="JAMPKX010000004">
    <property type="protein sequence ID" value="MEP0947601.1"/>
    <property type="molecule type" value="Genomic_DNA"/>
</dbReference>
<dbReference type="Gene3D" id="3.40.50.2300">
    <property type="match status" value="1"/>
</dbReference>